<dbReference type="GO" id="GO:0005737">
    <property type="term" value="C:cytoplasm"/>
    <property type="evidence" value="ECO:0007669"/>
    <property type="project" value="TreeGrafter"/>
</dbReference>
<dbReference type="PANTHER" id="PTHR13058">
    <property type="entry name" value="THREE PRIME REPAIR EXONUCLEASE 1, 2"/>
    <property type="match status" value="1"/>
</dbReference>
<dbReference type="AlphaFoldDB" id="A0AAV7FGW7"/>
<dbReference type="Pfam" id="PF00929">
    <property type="entry name" value="RNase_T"/>
    <property type="match status" value="1"/>
</dbReference>
<dbReference type="Gene3D" id="3.30.420.10">
    <property type="entry name" value="Ribonuclease H-like superfamily/Ribonuclease H"/>
    <property type="match status" value="1"/>
</dbReference>
<dbReference type="SMART" id="SM00479">
    <property type="entry name" value="EXOIII"/>
    <property type="match status" value="1"/>
</dbReference>
<dbReference type="InterPro" id="IPR013520">
    <property type="entry name" value="Ribonucl_H"/>
</dbReference>
<evidence type="ECO:0000256" key="7">
    <source>
        <dbReference type="ARBA" id="ARBA00025769"/>
    </source>
</evidence>
<evidence type="ECO:0000259" key="8">
    <source>
        <dbReference type="SMART" id="SM00479"/>
    </source>
</evidence>
<evidence type="ECO:0000313" key="10">
    <source>
        <dbReference type="Proteomes" id="UP000825729"/>
    </source>
</evidence>
<dbReference type="InterPro" id="IPR036397">
    <property type="entry name" value="RNaseH_sf"/>
</dbReference>
<dbReference type="GO" id="GO:0046872">
    <property type="term" value="F:metal ion binding"/>
    <property type="evidence" value="ECO:0007669"/>
    <property type="project" value="UniProtKB-KW"/>
</dbReference>
<evidence type="ECO:0000256" key="1">
    <source>
        <dbReference type="ARBA" id="ARBA00001946"/>
    </source>
</evidence>
<comment type="caution">
    <text evidence="9">The sequence shown here is derived from an EMBL/GenBank/DDBJ whole genome shotgun (WGS) entry which is preliminary data.</text>
</comment>
<keyword evidence="10" id="KW-1185">Reference proteome</keyword>
<dbReference type="SUPFAM" id="SSF53098">
    <property type="entry name" value="Ribonuclease H-like"/>
    <property type="match status" value="1"/>
</dbReference>
<dbReference type="InterPro" id="IPR040393">
    <property type="entry name" value="TREX1/2"/>
</dbReference>
<organism evidence="9 10">
    <name type="scientific">Aristolochia fimbriata</name>
    <name type="common">White veined hardy Dutchman's pipe vine</name>
    <dbReference type="NCBI Taxonomy" id="158543"/>
    <lineage>
        <taxon>Eukaryota</taxon>
        <taxon>Viridiplantae</taxon>
        <taxon>Streptophyta</taxon>
        <taxon>Embryophyta</taxon>
        <taxon>Tracheophyta</taxon>
        <taxon>Spermatophyta</taxon>
        <taxon>Magnoliopsida</taxon>
        <taxon>Magnoliidae</taxon>
        <taxon>Piperales</taxon>
        <taxon>Aristolochiaceae</taxon>
        <taxon>Aristolochia</taxon>
    </lineage>
</organism>
<dbReference type="CDD" id="cd06127">
    <property type="entry name" value="DEDDh"/>
    <property type="match status" value="1"/>
</dbReference>
<accession>A0AAV7FGW7</accession>
<keyword evidence="5" id="KW-0269">Exonuclease</keyword>
<dbReference type="FunFam" id="3.30.420.10:FF:000081">
    <property type="entry name" value="Exonuclease DPD1 chloroplastic/mitochondrial"/>
    <property type="match status" value="1"/>
</dbReference>
<keyword evidence="2" id="KW-0540">Nuclease</keyword>
<name>A0AAV7FGW7_ARIFI</name>
<sequence length="312" mass="35285">MSFSSIWSSNLYNLRNTLVSSHSHNLLRLGTSGGWGILDTGRWTFRSLTTKVRATDPKLESDKPCSVKLELVDGTVKRRSNANANKLELQNFKAIQQCDVQQAITEGKDVSQLVTVLVFDIETTGFRRSHDRIIEFALQDLFGGRNSTFQTLVNPERFVPNTVIHGISTNMVNRHGVPRWKELAPILVRYVQSRQKPGGIVLWVAHNGRRFDVPFLVKEFSRCSMDIPSDWFFVDTLPLARQLVNPDGSKLSSFSLKSLREHYGIQLLGKAHRAMSDVNMLSLILQKMTFDLKIPISGLVERSFKASDLKPD</sequence>
<evidence type="ECO:0000313" key="9">
    <source>
        <dbReference type="EMBL" id="KAG9459505.1"/>
    </source>
</evidence>
<reference evidence="9 10" key="1">
    <citation type="submission" date="2021-07" db="EMBL/GenBank/DDBJ databases">
        <title>The Aristolochia fimbriata genome: insights into angiosperm evolution, floral development and chemical biosynthesis.</title>
        <authorList>
            <person name="Jiao Y."/>
        </authorList>
    </citation>
    <scope>NUCLEOTIDE SEQUENCE [LARGE SCALE GENOMIC DNA]</scope>
    <source>
        <strain evidence="9">IBCAS-2021</strain>
        <tissue evidence="9">Leaf</tissue>
    </source>
</reference>
<dbReference type="GO" id="GO:0003676">
    <property type="term" value="F:nucleic acid binding"/>
    <property type="evidence" value="ECO:0007669"/>
    <property type="project" value="InterPro"/>
</dbReference>
<evidence type="ECO:0000256" key="3">
    <source>
        <dbReference type="ARBA" id="ARBA00022723"/>
    </source>
</evidence>
<gene>
    <name evidence="9" type="ORF">H6P81_004013</name>
</gene>
<dbReference type="GO" id="GO:0008296">
    <property type="term" value="F:3'-5'-DNA exonuclease activity"/>
    <property type="evidence" value="ECO:0007669"/>
    <property type="project" value="TreeGrafter"/>
</dbReference>
<keyword evidence="3" id="KW-0479">Metal-binding</keyword>
<feature type="domain" description="Exonuclease" evidence="8">
    <location>
        <begin position="115"/>
        <end position="294"/>
    </location>
</feature>
<dbReference type="PANTHER" id="PTHR13058:SF19">
    <property type="entry name" value="LD40940P"/>
    <property type="match status" value="1"/>
</dbReference>
<proteinExistence type="inferred from homology"/>
<keyword evidence="6" id="KW-0460">Magnesium</keyword>
<dbReference type="GO" id="GO:0006308">
    <property type="term" value="P:DNA catabolic process"/>
    <property type="evidence" value="ECO:0007669"/>
    <property type="project" value="TreeGrafter"/>
</dbReference>
<comment type="cofactor">
    <cofactor evidence="1">
        <name>Mg(2+)</name>
        <dbReference type="ChEBI" id="CHEBI:18420"/>
    </cofactor>
</comment>
<dbReference type="Proteomes" id="UP000825729">
    <property type="component" value="Unassembled WGS sequence"/>
</dbReference>
<dbReference type="InterPro" id="IPR012337">
    <property type="entry name" value="RNaseH-like_sf"/>
</dbReference>
<evidence type="ECO:0000256" key="5">
    <source>
        <dbReference type="ARBA" id="ARBA00022839"/>
    </source>
</evidence>
<evidence type="ECO:0000256" key="6">
    <source>
        <dbReference type="ARBA" id="ARBA00022842"/>
    </source>
</evidence>
<protein>
    <recommendedName>
        <fullName evidence="8">Exonuclease domain-containing protein</fullName>
    </recommendedName>
</protein>
<keyword evidence="4" id="KW-0378">Hydrolase</keyword>
<evidence type="ECO:0000256" key="2">
    <source>
        <dbReference type="ARBA" id="ARBA00022722"/>
    </source>
</evidence>
<evidence type="ECO:0000256" key="4">
    <source>
        <dbReference type="ARBA" id="ARBA00022801"/>
    </source>
</evidence>
<dbReference type="EMBL" id="JAINDJ010000002">
    <property type="protein sequence ID" value="KAG9459505.1"/>
    <property type="molecule type" value="Genomic_DNA"/>
</dbReference>
<comment type="similarity">
    <text evidence="7">Belongs to the exonuclease superfamily. TREX family.</text>
</comment>